<dbReference type="PANTHER" id="PTHR11106:SF27">
    <property type="entry name" value="MACRO DOMAIN-CONTAINING PROTEIN"/>
    <property type="match status" value="1"/>
</dbReference>
<dbReference type="InterPro" id="IPR002589">
    <property type="entry name" value="Macro_dom"/>
</dbReference>
<dbReference type="EMBL" id="ML210276">
    <property type="protein sequence ID" value="TFK21171.1"/>
    <property type="molecule type" value="Genomic_DNA"/>
</dbReference>
<dbReference type="PROSITE" id="PS51154">
    <property type="entry name" value="MACRO"/>
    <property type="match status" value="1"/>
</dbReference>
<dbReference type="STRING" id="230819.A0A5C3KLE4"/>
<sequence>MGIVGSSTALIRRRLRVGFSFPPALIPFRFSSISSGLHHTQAPATAAATMSGSESESDRSIIGVPDHIDASAWTRISSMKTLAEMHREGTLKAPSKAGGARKSVAASTSAGGDEAVGDNQSPDSEVYTPNSAFLDRISLYQGDITKLAVDSIVNAANKSLLGGGGVDGAIHSAAGPKLYDECRQLNGCRTGQSKITLGYDLPSLHVIHTVGPVYGLPKEEKAEQLASCYRTSLELAVENQLRHIAFPSISTGIYGYPIEDATHIALKTTREFLEKPEADKIERVIFVVWSDKDKEVYQELLPQYFPPAPTQESSSAAETGATADSG</sequence>
<dbReference type="SMART" id="SM00506">
    <property type="entry name" value="A1pp"/>
    <property type="match status" value="1"/>
</dbReference>
<feature type="domain" description="Macro" evidence="2">
    <location>
        <begin position="124"/>
        <end position="305"/>
    </location>
</feature>
<dbReference type="NCBIfam" id="NF001664">
    <property type="entry name" value="PRK00431.1-6"/>
    <property type="match status" value="1"/>
</dbReference>
<dbReference type="CDD" id="cd02908">
    <property type="entry name" value="Macro_OAADPr_deacetylase"/>
    <property type="match status" value="1"/>
</dbReference>
<proteinExistence type="predicted"/>
<dbReference type="Proteomes" id="UP000307440">
    <property type="component" value="Unassembled WGS sequence"/>
</dbReference>
<evidence type="ECO:0000259" key="2">
    <source>
        <dbReference type="PROSITE" id="PS51154"/>
    </source>
</evidence>
<dbReference type="InterPro" id="IPR043472">
    <property type="entry name" value="Macro_dom-like"/>
</dbReference>
<gene>
    <name evidence="3" type="ORF">FA15DRAFT_672795</name>
</gene>
<accession>A0A5C3KLE4</accession>
<dbReference type="AlphaFoldDB" id="A0A5C3KLE4"/>
<evidence type="ECO:0000313" key="3">
    <source>
        <dbReference type="EMBL" id="TFK21171.1"/>
    </source>
</evidence>
<keyword evidence="4" id="KW-1185">Reference proteome</keyword>
<organism evidence="3 4">
    <name type="scientific">Coprinopsis marcescibilis</name>
    <name type="common">Agaric fungus</name>
    <name type="synonym">Psathyrella marcescibilis</name>
    <dbReference type="NCBI Taxonomy" id="230819"/>
    <lineage>
        <taxon>Eukaryota</taxon>
        <taxon>Fungi</taxon>
        <taxon>Dikarya</taxon>
        <taxon>Basidiomycota</taxon>
        <taxon>Agaricomycotina</taxon>
        <taxon>Agaricomycetes</taxon>
        <taxon>Agaricomycetidae</taxon>
        <taxon>Agaricales</taxon>
        <taxon>Agaricineae</taxon>
        <taxon>Psathyrellaceae</taxon>
        <taxon>Coprinopsis</taxon>
    </lineage>
</organism>
<dbReference type="OrthoDB" id="6077599at2759"/>
<reference evidence="3 4" key="1">
    <citation type="journal article" date="2019" name="Nat. Ecol. Evol.">
        <title>Megaphylogeny resolves global patterns of mushroom evolution.</title>
        <authorList>
            <person name="Varga T."/>
            <person name="Krizsan K."/>
            <person name="Foldi C."/>
            <person name="Dima B."/>
            <person name="Sanchez-Garcia M."/>
            <person name="Sanchez-Ramirez S."/>
            <person name="Szollosi G.J."/>
            <person name="Szarkandi J.G."/>
            <person name="Papp V."/>
            <person name="Albert L."/>
            <person name="Andreopoulos W."/>
            <person name="Angelini C."/>
            <person name="Antonin V."/>
            <person name="Barry K.W."/>
            <person name="Bougher N.L."/>
            <person name="Buchanan P."/>
            <person name="Buyck B."/>
            <person name="Bense V."/>
            <person name="Catcheside P."/>
            <person name="Chovatia M."/>
            <person name="Cooper J."/>
            <person name="Damon W."/>
            <person name="Desjardin D."/>
            <person name="Finy P."/>
            <person name="Geml J."/>
            <person name="Haridas S."/>
            <person name="Hughes K."/>
            <person name="Justo A."/>
            <person name="Karasinski D."/>
            <person name="Kautmanova I."/>
            <person name="Kiss B."/>
            <person name="Kocsube S."/>
            <person name="Kotiranta H."/>
            <person name="LaButti K.M."/>
            <person name="Lechner B.E."/>
            <person name="Liimatainen K."/>
            <person name="Lipzen A."/>
            <person name="Lukacs Z."/>
            <person name="Mihaltcheva S."/>
            <person name="Morgado L.N."/>
            <person name="Niskanen T."/>
            <person name="Noordeloos M.E."/>
            <person name="Ohm R.A."/>
            <person name="Ortiz-Santana B."/>
            <person name="Ovrebo C."/>
            <person name="Racz N."/>
            <person name="Riley R."/>
            <person name="Savchenko A."/>
            <person name="Shiryaev A."/>
            <person name="Soop K."/>
            <person name="Spirin V."/>
            <person name="Szebenyi C."/>
            <person name="Tomsovsky M."/>
            <person name="Tulloss R.E."/>
            <person name="Uehling J."/>
            <person name="Grigoriev I.V."/>
            <person name="Vagvolgyi C."/>
            <person name="Papp T."/>
            <person name="Martin F.M."/>
            <person name="Miettinen O."/>
            <person name="Hibbett D.S."/>
            <person name="Nagy L.G."/>
        </authorList>
    </citation>
    <scope>NUCLEOTIDE SEQUENCE [LARGE SCALE GENOMIC DNA]</scope>
    <source>
        <strain evidence="3 4">CBS 121175</strain>
    </source>
</reference>
<evidence type="ECO:0000313" key="4">
    <source>
        <dbReference type="Proteomes" id="UP000307440"/>
    </source>
</evidence>
<name>A0A5C3KLE4_COPMA</name>
<feature type="region of interest" description="Disordered" evidence="1">
    <location>
        <begin position="87"/>
        <end position="127"/>
    </location>
</feature>
<evidence type="ECO:0000256" key="1">
    <source>
        <dbReference type="SAM" id="MobiDB-lite"/>
    </source>
</evidence>
<dbReference type="PANTHER" id="PTHR11106">
    <property type="entry name" value="GANGLIOSIDE INDUCED DIFFERENTIATION ASSOCIATED PROTEIN 2-RELATED"/>
    <property type="match status" value="1"/>
</dbReference>
<dbReference type="Pfam" id="PF01661">
    <property type="entry name" value="Macro"/>
    <property type="match status" value="1"/>
</dbReference>
<protein>
    <submittedName>
        <fullName evidence="3">A1pp-domain-containing protein</fullName>
    </submittedName>
</protein>
<feature type="compositionally biased region" description="Polar residues" evidence="1">
    <location>
        <begin position="118"/>
        <end position="127"/>
    </location>
</feature>
<feature type="region of interest" description="Disordered" evidence="1">
    <location>
        <begin position="306"/>
        <end position="326"/>
    </location>
</feature>
<dbReference type="SUPFAM" id="SSF52949">
    <property type="entry name" value="Macro domain-like"/>
    <property type="match status" value="1"/>
</dbReference>
<dbReference type="Gene3D" id="3.40.220.10">
    <property type="entry name" value="Leucine Aminopeptidase, subunit E, domain 1"/>
    <property type="match status" value="1"/>
</dbReference>
<feature type="compositionally biased region" description="Low complexity" evidence="1">
    <location>
        <begin position="312"/>
        <end position="326"/>
    </location>
</feature>